<evidence type="ECO:0000313" key="2">
    <source>
        <dbReference type="EMBL" id="ATL46345.1"/>
    </source>
</evidence>
<gene>
    <name evidence="2" type="ORF">COR50_03680</name>
</gene>
<dbReference type="Proteomes" id="UP000220133">
    <property type="component" value="Chromosome"/>
</dbReference>
<evidence type="ECO:0000313" key="3">
    <source>
        <dbReference type="Proteomes" id="UP000220133"/>
    </source>
</evidence>
<dbReference type="EMBL" id="CP023777">
    <property type="protein sequence ID" value="ATL46345.1"/>
    <property type="molecule type" value="Genomic_DNA"/>
</dbReference>
<protein>
    <submittedName>
        <fullName evidence="2">Uncharacterized protein</fullName>
    </submittedName>
</protein>
<feature type="chain" id="PRO_5012358167" evidence="1">
    <location>
        <begin position="27"/>
        <end position="319"/>
    </location>
</feature>
<keyword evidence="3" id="KW-1185">Reference proteome</keyword>
<accession>A0A291QR04</accession>
<evidence type="ECO:0000256" key="1">
    <source>
        <dbReference type="SAM" id="SignalP"/>
    </source>
</evidence>
<dbReference type="OrthoDB" id="632107at2"/>
<organism evidence="2 3">
    <name type="scientific">Chitinophaga caeni</name>
    <dbReference type="NCBI Taxonomy" id="2029983"/>
    <lineage>
        <taxon>Bacteria</taxon>
        <taxon>Pseudomonadati</taxon>
        <taxon>Bacteroidota</taxon>
        <taxon>Chitinophagia</taxon>
        <taxon>Chitinophagales</taxon>
        <taxon>Chitinophagaceae</taxon>
        <taxon>Chitinophaga</taxon>
    </lineage>
</organism>
<dbReference type="InterPro" id="IPR046230">
    <property type="entry name" value="DUF6263"/>
</dbReference>
<name>A0A291QR04_9BACT</name>
<dbReference type="RefSeq" id="WP_098192733.1">
    <property type="nucleotide sequence ID" value="NZ_CP023777.1"/>
</dbReference>
<feature type="signal peptide" evidence="1">
    <location>
        <begin position="1"/>
        <end position="26"/>
    </location>
</feature>
<sequence>MILRLKMKRLLFLLIASFSIVFSSNAQEYIELGYNFQKGWEFELKQESKNESYVTVNDIMNRTTRDFNNTLAFTISDAGPNHFTLQFQYKELLFIFNASNRNIVVDAKKDDPKEPLQKALNILLDQTFTVDIDGSGYIKQVSGLEYALKACEVAFKDLKENEQAAYRKILADQFGTDAFRSWLEQLLVIYQSHAIKTGTQWDESVPLRTGLIGRIDLYWNLQHWDSQTAKIAGTGNIKTDKLETFTVEEGIQATAEITGTVQSNYLIDRETGLPRICVQNTEMNGKYIYKANKKKRIKKDIEVPVRIVNNASYKIKRYK</sequence>
<dbReference type="KEGG" id="cbae:COR50_03680"/>
<keyword evidence="1" id="KW-0732">Signal</keyword>
<reference evidence="2 3" key="1">
    <citation type="submission" date="2017-10" db="EMBL/GenBank/DDBJ databases">
        <title>Paenichitinophaga pekingensis gen. nov., sp. nov., isolated from activated sludge.</title>
        <authorList>
            <person name="Jin D."/>
            <person name="Kong X."/>
            <person name="Deng Y."/>
            <person name="Bai Z."/>
        </authorList>
    </citation>
    <scope>NUCLEOTIDE SEQUENCE [LARGE SCALE GENOMIC DNA]</scope>
    <source>
        <strain evidence="2 3">13</strain>
    </source>
</reference>
<proteinExistence type="predicted"/>
<dbReference type="Pfam" id="PF19777">
    <property type="entry name" value="DUF6263"/>
    <property type="match status" value="1"/>
</dbReference>
<dbReference type="AlphaFoldDB" id="A0A291QR04"/>